<dbReference type="AlphaFoldDB" id="A0A1Y1ZTN9"/>
<gene>
    <name evidence="2" type="ORF">BCR34DRAFT_586375</name>
</gene>
<comment type="caution">
    <text evidence="2">The sequence shown here is derived from an EMBL/GenBank/DDBJ whole genome shotgun (WGS) entry which is preliminary data.</text>
</comment>
<proteinExistence type="predicted"/>
<evidence type="ECO:0000313" key="2">
    <source>
        <dbReference type="EMBL" id="ORY13588.1"/>
    </source>
</evidence>
<name>A0A1Y1ZTN9_9PLEO</name>
<sequence length="179" mass="19461">MFSPSSLPKILRIGAGNNAPSLKAKSNDSKVQAKRHQKTLQTVLPMSDPHSSDSTSAVKFGLGRPEHDETFLNDSAHDSWPNHSRHKTLPTHNSDDKMSAVGMVPHLDSTLEIPMAGEDDINATASESDVHIKDPEVGIKLPEIDTGESLHSVIEEELRNIAEEGATVSELDRFASDVH</sequence>
<evidence type="ECO:0000256" key="1">
    <source>
        <dbReference type="SAM" id="MobiDB-lite"/>
    </source>
</evidence>
<organism evidence="2 3">
    <name type="scientific">Clohesyomyces aquaticus</name>
    <dbReference type="NCBI Taxonomy" id="1231657"/>
    <lineage>
        <taxon>Eukaryota</taxon>
        <taxon>Fungi</taxon>
        <taxon>Dikarya</taxon>
        <taxon>Ascomycota</taxon>
        <taxon>Pezizomycotina</taxon>
        <taxon>Dothideomycetes</taxon>
        <taxon>Pleosporomycetidae</taxon>
        <taxon>Pleosporales</taxon>
        <taxon>Lindgomycetaceae</taxon>
        <taxon>Clohesyomyces</taxon>
    </lineage>
</organism>
<accession>A0A1Y1ZTN9</accession>
<protein>
    <submittedName>
        <fullName evidence="2">Uncharacterized protein</fullName>
    </submittedName>
</protein>
<reference evidence="2 3" key="1">
    <citation type="submission" date="2016-07" db="EMBL/GenBank/DDBJ databases">
        <title>Pervasive Adenine N6-methylation of Active Genes in Fungi.</title>
        <authorList>
            <consortium name="DOE Joint Genome Institute"/>
            <person name="Mondo S.J."/>
            <person name="Dannebaum R.O."/>
            <person name="Kuo R.C."/>
            <person name="Labutti K."/>
            <person name="Haridas S."/>
            <person name="Kuo A."/>
            <person name="Salamov A."/>
            <person name="Ahrendt S.R."/>
            <person name="Lipzen A."/>
            <person name="Sullivan W."/>
            <person name="Andreopoulos W.B."/>
            <person name="Clum A."/>
            <person name="Lindquist E."/>
            <person name="Daum C."/>
            <person name="Ramamoorthy G.K."/>
            <person name="Gryganskyi A."/>
            <person name="Culley D."/>
            <person name="Magnuson J.K."/>
            <person name="James T.Y."/>
            <person name="O'Malley M.A."/>
            <person name="Stajich J.E."/>
            <person name="Spatafora J.W."/>
            <person name="Visel A."/>
            <person name="Grigoriev I.V."/>
        </authorList>
    </citation>
    <scope>NUCLEOTIDE SEQUENCE [LARGE SCALE GENOMIC DNA]</scope>
    <source>
        <strain evidence="2 3">CBS 115471</strain>
    </source>
</reference>
<dbReference type="Proteomes" id="UP000193144">
    <property type="component" value="Unassembled WGS sequence"/>
</dbReference>
<dbReference type="EMBL" id="MCFA01000040">
    <property type="protein sequence ID" value="ORY13588.1"/>
    <property type="molecule type" value="Genomic_DNA"/>
</dbReference>
<keyword evidence="3" id="KW-1185">Reference proteome</keyword>
<evidence type="ECO:0000313" key="3">
    <source>
        <dbReference type="Proteomes" id="UP000193144"/>
    </source>
</evidence>
<feature type="region of interest" description="Disordered" evidence="1">
    <location>
        <begin position="1"/>
        <end position="100"/>
    </location>
</feature>